<accession>A0ABD1Z2N6</accession>
<gene>
    <name evidence="1" type="ORF">R1flu_009631</name>
</gene>
<keyword evidence="2" id="KW-1185">Reference proteome</keyword>
<organism evidence="1 2">
    <name type="scientific">Riccia fluitans</name>
    <dbReference type="NCBI Taxonomy" id="41844"/>
    <lineage>
        <taxon>Eukaryota</taxon>
        <taxon>Viridiplantae</taxon>
        <taxon>Streptophyta</taxon>
        <taxon>Embryophyta</taxon>
        <taxon>Marchantiophyta</taxon>
        <taxon>Marchantiopsida</taxon>
        <taxon>Marchantiidae</taxon>
        <taxon>Marchantiales</taxon>
        <taxon>Ricciaceae</taxon>
        <taxon>Riccia</taxon>
    </lineage>
</organism>
<comment type="caution">
    <text evidence="1">The sequence shown here is derived from an EMBL/GenBank/DDBJ whole genome shotgun (WGS) entry which is preliminary data.</text>
</comment>
<name>A0ABD1Z2N6_9MARC</name>
<sequence length="66" mass="7015">MKMTEVLTERFASAQEKTAEIVLVGGKMFPSEVVMRFNPSPPSAPLGFCTCISAQLSSSSKAGVFS</sequence>
<evidence type="ECO:0000313" key="2">
    <source>
        <dbReference type="Proteomes" id="UP001605036"/>
    </source>
</evidence>
<dbReference type="EMBL" id="JBHFFA010000002">
    <property type="protein sequence ID" value="KAL2642044.1"/>
    <property type="molecule type" value="Genomic_DNA"/>
</dbReference>
<dbReference type="Proteomes" id="UP001605036">
    <property type="component" value="Unassembled WGS sequence"/>
</dbReference>
<evidence type="ECO:0000313" key="1">
    <source>
        <dbReference type="EMBL" id="KAL2642044.1"/>
    </source>
</evidence>
<protein>
    <submittedName>
        <fullName evidence="1">Uncharacterized protein</fullName>
    </submittedName>
</protein>
<reference evidence="1 2" key="1">
    <citation type="submission" date="2024-09" db="EMBL/GenBank/DDBJ databases">
        <title>Chromosome-scale assembly of Riccia fluitans.</title>
        <authorList>
            <person name="Paukszto L."/>
            <person name="Sawicki J."/>
            <person name="Karawczyk K."/>
            <person name="Piernik-Szablinska J."/>
            <person name="Szczecinska M."/>
            <person name="Mazdziarz M."/>
        </authorList>
    </citation>
    <scope>NUCLEOTIDE SEQUENCE [LARGE SCALE GENOMIC DNA]</scope>
    <source>
        <strain evidence="1">Rf_01</strain>
        <tissue evidence="1">Aerial parts of the thallus</tissue>
    </source>
</reference>
<proteinExistence type="predicted"/>
<dbReference type="AlphaFoldDB" id="A0ABD1Z2N6"/>